<keyword evidence="7" id="KW-0325">Glycoprotein</keyword>
<dbReference type="FunFam" id="2.40.10.10:FF:000028">
    <property type="entry name" value="Serine protease easter"/>
    <property type="match status" value="1"/>
</dbReference>
<gene>
    <name evidence="11" type="ORF">ZHAS_00009809</name>
</gene>
<evidence type="ECO:0000259" key="10">
    <source>
        <dbReference type="PROSITE" id="PS50240"/>
    </source>
</evidence>
<comment type="subcellular location">
    <subcellularLocation>
        <location evidence="1">Secreted</location>
    </subcellularLocation>
</comment>
<keyword evidence="9" id="KW-0645">Protease</keyword>
<feature type="domain" description="Peptidase S1" evidence="10">
    <location>
        <begin position="83"/>
        <end position="327"/>
    </location>
</feature>
<keyword evidence="9" id="KW-0378">Hydrolase</keyword>
<accession>A0A084VW02</accession>
<dbReference type="PANTHER" id="PTHR24256">
    <property type="entry name" value="TRYPTASE-RELATED"/>
    <property type="match status" value="1"/>
</dbReference>
<dbReference type="GO" id="GO:0004252">
    <property type="term" value="F:serine-type endopeptidase activity"/>
    <property type="evidence" value="ECO:0007669"/>
    <property type="project" value="InterPro"/>
</dbReference>
<dbReference type="InterPro" id="IPR033116">
    <property type="entry name" value="TRYPSIN_SER"/>
</dbReference>
<sequence>MTSSNSRSWRSGGKVEIPVRCLMTPPFRGMRNHSKHQCQRLAVQKCNEYRKVTITQQTLIPLTLFPTAIKFESNNCTNVVQLIVGGEAARYGEFPHHALLGYRKEGGSKWDFDFRCGGTLISDRHVLTAAHCFKEEEPSVVRLGEYDTTYSDGQEYQVDIAGIRRHPQYKNARSYHDIALVKLANPVKFSKFIRPACLWDTEYRNTSRYVATGFGYNETLSGVLSTKMMKVQLDEFPVESCAGAFKFDHRFRGGIQDGQLCVGSIVEGRDTCQGDSGGPLQTVTSPNTCMYHIVGITSTGSACGIGQAKAIYTKVSHYIDWIEDNVWGSNIF</sequence>
<keyword evidence="5" id="KW-0391">Immunity</keyword>
<evidence type="ECO:0000256" key="4">
    <source>
        <dbReference type="ARBA" id="ARBA00022729"/>
    </source>
</evidence>
<dbReference type="OrthoDB" id="6339452at2759"/>
<keyword evidence="2" id="KW-0964">Secreted</keyword>
<dbReference type="GO" id="GO:0005576">
    <property type="term" value="C:extracellular region"/>
    <property type="evidence" value="ECO:0007669"/>
    <property type="project" value="UniProtKB-SubCell"/>
</dbReference>
<dbReference type="EnsemblMetazoa" id="ASIC009809-RA">
    <property type="protein sequence ID" value="ASIC009809-PA"/>
    <property type="gene ID" value="ASIC009809"/>
</dbReference>
<evidence type="ECO:0000256" key="8">
    <source>
        <dbReference type="ARBA" id="ARBA00024195"/>
    </source>
</evidence>
<dbReference type="Gene3D" id="2.40.10.10">
    <property type="entry name" value="Trypsin-like serine proteases"/>
    <property type="match status" value="1"/>
</dbReference>
<reference evidence="12" key="2">
    <citation type="submission" date="2020-05" db="UniProtKB">
        <authorList>
            <consortium name="EnsemblMetazoa"/>
        </authorList>
    </citation>
    <scope>IDENTIFICATION</scope>
</reference>
<dbReference type="VEuPathDB" id="VectorBase:ASIC009809"/>
<dbReference type="SUPFAM" id="SSF50494">
    <property type="entry name" value="Trypsin-like serine proteases"/>
    <property type="match status" value="1"/>
</dbReference>
<evidence type="ECO:0000256" key="9">
    <source>
        <dbReference type="RuleBase" id="RU363034"/>
    </source>
</evidence>
<dbReference type="GO" id="GO:0006508">
    <property type="term" value="P:proteolysis"/>
    <property type="evidence" value="ECO:0007669"/>
    <property type="project" value="UniProtKB-KW"/>
</dbReference>
<dbReference type="InterPro" id="IPR043504">
    <property type="entry name" value="Peptidase_S1_PA_chymotrypsin"/>
</dbReference>
<protein>
    <submittedName>
        <fullName evidence="11">AGAP012946-PA-like protein</fullName>
    </submittedName>
</protein>
<keyword evidence="3" id="KW-0399">Innate immunity</keyword>
<dbReference type="PROSITE" id="PS50240">
    <property type="entry name" value="TRYPSIN_DOM"/>
    <property type="match status" value="1"/>
</dbReference>
<reference evidence="11 13" key="1">
    <citation type="journal article" date="2014" name="BMC Genomics">
        <title>Genome sequence of Anopheles sinensis provides insight into genetics basis of mosquito competence for malaria parasites.</title>
        <authorList>
            <person name="Zhou D."/>
            <person name="Zhang D."/>
            <person name="Ding G."/>
            <person name="Shi L."/>
            <person name="Hou Q."/>
            <person name="Ye Y."/>
            <person name="Xu Y."/>
            <person name="Zhou H."/>
            <person name="Xiong C."/>
            <person name="Li S."/>
            <person name="Yu J."/>
            <person name="Hong S."/>
            <person name="Yu X."/>
            <person name="Zou P."/>
            <person name="Chen C."/>
            <person name="Chang X."/>
            <person name="Wang W."/>
            <person name="Lv Y."/>
            <person name="Sun Y."/>
            <person name="Ma L."/>
            <person name="Shen B."/>
            <person name="Zhu C."/>
        </authorList>
    </citation>
    <scope>NUCLEOTIDE SEQUENCE [LARGE SCALE GENOMIC DNA]</scope>
</reference>
<dbReference type="InterPro" id="IPR018114">
    <property type="entry name" value="TRYPSIN_HIS"/>
</dbReference>
<dbReference type="EMBL" id="ATLV01017363">
    <property type="status" value="NOT_ANNOTATED_CDS"/>
    <property type="molecule type" value="Genomic_DNA"/>
</dbReference>
<evidence type="ECO:0000313" key="11">
    <source>
        <dbReference type="EMBL" id="KFB42146.1"/>
    </source>
</evidence>
<dbReference type="CDD" id="cd00190">
    <property type="entry name" value="Tryp_SPc"/>
    <property type="match status" value="1"/>
</dbReference>
<evidence type="ECO:0000313" key="13">
    <source>
        <dbReference type="Proteomes" id="UP000030765"/>
    </source>
</evidence>
<proteinExistence type="inferred from homology"/>
<dbReference type="STRING" id="74873.A0A084VW02"/>
<evidence type="ECO:0000256" key="2">
    <source>
        <dbReference type="ARBA" id="ARBA00022525"/>
    </source>
</evidence>
<dbReference type="InterPro" id="IPR001314">
    <property type="entry name" value="Peptidase_S1A"/>
</dbReference>
<dbReference type="EMBL" id="KE525164">
    <property type="protein sequence ID" value="KFB42146.1"/>
    <property type="molecule type" value="Genomic_DNA"/>
</dbReference>
<dbReference type="SMART" id="SM00020">
    <property type="entry name" value="Tryp_SPc"/>
    <property type="match status" value="1"/>
</dbReference>
<dbReference type="Proteomes" id="UP000030765">
    <property type="component" value="Unassembled WGS sequence"/>
</dbReference>
<dbReference type="AlphaFoldDB" id="A0A084VW02"/>
<dbReference type="InterPro" id="IPR009003">
    <property type="entry name" value="Peptidase_S1_PA"/>
</dbReference>
<keyword evidence="6" id="KW-1015">Disulfide bond</keyword>
<dbReference type="PROSITE" id="PS00135">
    <property type="entry name" value="TRYPSIN_SER"/>
    <property type="match status" value="1"/>
</dbReference>
<evidence type="ECO:0000256" key="7">
    <source>
        <dbReference type="ARBA" id="ARBA00023180"/>
    </source>
</evidence>
<evidence type="ECO:0000256" key="6">
    <source>
        <dbReference type="ARBA" id="ARBA00023157"/>
    </source>
</evidence>
<keyword evidence="9" id="KW-0720">Serine protease</keyword>
<dbReference type="InterPro" id="IPR001254">
    <property type="entry name" value="Trypsin_dom"/>
</dbReference>
<keyword evidence="4" id="KW-0732">Signal</keyword>
<dbReference type="InterPro" id="IPR051487">
    <property type="entry name" value="Ser/Thr_Proteases_Immune/Dev"/>
</dbReference>
<dbReference type="Pfam" id="PF00089">
    <property type="entry name" value="Trypsin"/>
    <property type="match status" value="1"/>
</dbReference>
<dbReference type="GO" id="GO:0045087">
    <property type="term" value="P:innate immune response"/>
    <property type="evidence" value="ECO:0007669"/>
    <property type="project" value="UniProtKB-KW"/>
</dbReference>
<name>A0A084VW02_ANOSI</name>
<keyword evidence="13" id="KW-1185">Reference proteome</keyword>
<evidence type="ECO:0000313" key="12">
    <source>
        <dbReference type="EnsemblMetazoa" id="ASIC009809-PA"/>
    </source>
</evidence>
<dbReference type="VEuPathDB" id="VectorBase:ASIS002210"/>
<evidence type="ECO:0000256" key="1">
    <source>
        <dbReference type="ARBA" id="ARBA00004613"/>
    </source>
</evidence>
<dbReference type="PRINTS" id="PR00722">
    <property type="entry name" value="CHYMOTRYPSIN"/>
</dbReference>
<organism evidence="11">
    <name type="scientific">Anopheles sinensis</name>
    <name type="common">Mosquito</name>
    <dbReference type="NCBI Taxonomy" id="74873"/>
    <lineage>
        <taxon>Eukaryota</taxon>
        <taxon>Metazoa</taxon>
        <taxon>Ecdysozoa</taxon>
        <taxon>Arthropoda</taxon>
        <taxon>Hexapoda</taxon>
        <taxon>Insecta</taxon>
        <taxon>Pterygota</taxon>
        <taxon>Neoptera</taxon>
        <taxon>Endopterygota</taxon>
        <taxon>Diptera</taxon>
        <taxon>Nematocera</taxon>
        <taxon>Culicoidea</taxon>
        <taxon>Culicidae</taxon>
        <taxon>Anophelinae</taxon>
        <taxon>Anopheles</taxon>
    </lineage>
</organism>
<dbReference type="OMA" id="PVESCAG"/>
<comment type="similarity">
    <text evidence="8">Belongs to the peptidase S1 family. CLIP subfamily.</text>
</comment>
<evidence type="ECO:0000256" key="3">
    <source>
        <dbReference type="ARBA" id="ARBA00022588"/>
    </source>
</evidence>
<evidence type="ECO:0000256" key="5">
    <source>
        <dbReference type="ARBA" id="ARBA00022859"/>
    </source>
</evidence>
<dbReference type="PROSITE" id="PS00134">
    <property type="entry name" value="TRYPSIN_HIS"/>
    <property type="match status" value="1"/>
</dbReference>